<feature type="domain" description="Tc1-like transposase DDE" evidence="1">
    <location>
        <begin position="3"/>
        <end position="130"/>
    </location>
</feature>
<keyword evidence="3" id="KW-1185">Reference proteome</keyword>
<evidence type="ECO:0000313" key="3">
    <source>
        <dbReference type="Proteomes" id="UP001236569"/>
    </source>
</evidence>
<proteinExistence type="predicted"/>
<dbReference type="Proteomes" id="UP001236569">
    <property type="component" value="Unassembled WGS sequence"/>
</dbReference>
<evidence type="ECO:0000313" key="2">
    <source>
        <dbReference type="EMBL" id="MDI9865826.1"/>
    </source>
</evidence>
<sequence length="165" mass="19553">MQPYLPYAWQKKGQAIRIFARNNSKRLNVFGLMSLAGHLTTYHTEKPITAEFIKCSLEDFIAKKTDKPTVIVLDNGPVHHAKTVKESSPSWEEKNTYLFYLPTYSPHLNPIEILWRFIKYKWLNREHYKSWTSFKKRILSIFSDYGNKYLINFNSLVKNNIINYT</sequence>
<gene>
    <name evidence="2" type="ORF">QM480_15885</name>
</gene>
<dbReference type="PANTHER" id="PTHR46564:SF1">
    <property type="entry name" value="TRANSPOSASE"/>
    <property type="match status" value="1"/>
</dbReference>
<feature type="non-terminal residue" evidence="2">
    <location>
        <position position="1"/>
    </location>
</feature>
<name>A0ABT6YRM6_9BACT</name>
<reference evidence="2 3" key="1">
    <citation type="submission" date="2023-05" db="EMBL/GenBank/DDBJ databases">
        <title>Novel species of genus Flectobacillus isolated from stream in China.</title>
        <authorList>
            <person name="Lu H."/>
        </authorList>
    </citation>
    <scope>NUCLEOTIDE SEQUENCE [LARGE SCALE GENOMIC DNA]</scope>
    <source>
        <strain evidence="2 3">DC10W</strain>
    </source>
</reference>
<dbReference type="InterPro" id="IPR047655">
    <property type="entry name" value="Transpos_IS630-like"/>
</dbReference>
<dbReference type="NCBIfam" id="NF033545">
    <property type="entry name" value="transpos_IS630"/>
    <property type="match status" value="1"/>
</dbReference>
<dbReference type="PANTHER" id="PTHR46564">
    <property type="entry name" value="TRANSPOSASE"/>
    <property type="match status" value="1"/>
</dbReference>
<comment type="caution">
    <text evidence="2">The sequence shown here is derived from an EMBL/GenBank/DDBJ whole genome shotgun (WGS) entry which is preliminary data.</text>
</comment>
<protein>
    <submittedName>
        <fullName evidence="2">IS630 family transposase</fullName>
    </submittedName>
</protein>
<dbReference type="RefSeq" id="WP_283370766.1">
    <property type="nucleotide sequence ID" value="NZ_JASHID010000011.1"/>
</dbReference>
<accession>A0ABT6YRM6</accession>
<dbReference type="Pfam" id="PF13358">
    <property type="entry name" value="DDE_3"/>
    <property type="match status" value="1"/>
</dbReference>
<organism evidence="2 3">
    <name type="scientific">Flectobacillus longus</name>
    <dbReference type="NCBI Taxonomy" id="2984207"/>
    <lineage>
        <taxon>Bacteria</taxon>
        <taxon>Pseudomonadati</taxon>
        <taxon>Bacteroidota</taxon>
        <taxon>Cytophagia</taxon>
        <taxon>Cytophagales</taxon>
        <taxon>Flectobacillaceae</taxon>
        <taxon>Flectobacillus</taxon>
    </lineage>
</organism>
<dbReference type="InterPro" id="IPR036397">
    <property type="entry name" value="RNaseH_sf"/>
</dbReference>
<dbReference type="EMBL" id="JASHID010000011">
    <property type="protein sequence ID" value="MDI9865826.1"/>
    <property type="molecule type" value="Genomic_DNA"/>
</dbReference>
<dbReference type="InterPro" id="IPR038717">
    <property type="entry name" value="Tc1-like_DDE_dom"/>
</dbReference>
<evidence type="ECO:0000259" key="1">
    <source>
        <dbReference type="Pfam" id="PF13358"/>
    </source>
</evidence>
<dbReference type="Gene3D" id="3.30.420.10">
    <property type="entry name" value="Ribonuclease H-like superfamily/Ribonuclease H"/>
    <property type="match status" value="1"/>
</dbReference>